<sequence length="152" mass="17078">MGLMMKVFVLVEHWCPVQSIPCRREKSSRNPATAFVLSFRVCPAGQAIATNLQLSQDSTQLNYSNRKSYFKSPVKARNVSQNSQLILRTVVGIVSNFVRLRRIIAPAYCEMFTSKHSSCAPNGTTSKLPYNVIVWSMLEQTERFTDNVSTPG</sequence>
<organism evidence="2 3">
    <name type="scientific">Elysia crispata</name>
    <name type="common">lettuce slug</name>
    <dbReference type="NCBI Taxonomy" id="231223"/>
    <lineage>
        <taxon>Eukaryota</taxon>
        <taxon>Metazoa</taxon>
        <taxon>Spiralia</taxon>
        <taxon>Lophotrochozoa</taxon>
        <taxon>Mollusca</taxon>
        <taxon>Gastropoda</taxon>
        <taxon>Heterobranchia</taxon>
        <taxon>Euthyneura</taxon>
        <taxon>Panpulmonata</taxon>
        <taxon>Sacoglossa</taxon>
        <taxon>Placobranchoidea</taxon>
        <taxon>Plakobranchidae</taxon>
        <taxon>Elysia</taxon>
    </lineage>
</organism>
<evidence type="ECO:0000313" key="3">
    <source>
        <dbReference type="Proteomes" id="UP001283361"/>
    </source>
</evidence>
<name>A0AAE1E343_9GAST</name>
<keyword evidence="1" id="KW-0732">Signal</keyword>
<feature type="chain" id="PRO_5042167671" evidence="1">
    <location>
        <begin position="20"/>
        <end position="152"/>
    </location>
</feature>
<evidence type="ECO:0000313" key="2">
    <source>
        <dbReference type="EMBL" id="KAK3792496.1"/>
    </source>
</evidence>
<keyword evidence="3" id="KW-1185">Reference proteome</keyword>
<accession>A0AAE1E343</accession>
<reference evidence="2" key="1">
    <citation type="journal article" date="2023" name="G3 (Bethesda)">
        <title>A reference genome for the long-term kleptoplast-retaining sea slug Elysia crispata morphotype clarki.</title>
        <authorList>
            <person name="Eastman K.E."/>
            <person name="Pendleton A.L."/>
            <person name="Shaikh M.A."/>
            <person name="Suttiyut T."/>
            <person name="Ogas R."/>
            <person name="Tomko P."/>
            <person name="Gavelis G."/>
            <person name="Widhalm J.R."/>
            <person name="Wisecaver J.H."/>
        </authorList>
    </citation>
    <scope>NUCLEOTIDE SEQUENCE</scope>
    <source>
        <strain evidence="2">ECLA1</strain>
    </source>
</reference>
<evidence type="ECO:0000256" key="1">
    <source>
        <dbReference type="SAM" id="SignalP"/>
    </source>
</evidence>
<dbReference type="Proteomes" id="UP001283361">
    <property type="component" value="Unassembled WGS sequence"/>
</dbReference>
<comment type="caution">
    <text evidence="2">The sequence shown here is derived from an EMBL/GenBank/DDBJ whole genome shotgun (WGS) entry which is preliminary data.</text>
</comment>
<gene>
    <name evidence="2" type="ORF">RRG08_057148</name>
</gene>
<feature type="signal peptide" evidence="1">
    <location>
        <begin position="1"/>
        <end position="19"/>
    </location>
</feature>
<proteinExistence type="predicted"/>
<dbReference type="EMBL" id="JAWDGP010001371">
    <property type="protein sequence ID" value="KAK3792496.1"/>
    <property type="molecule type" value="Genomic_DNA"/>
</dbReference>
<dbReference type="AlphaFoldDB" id="A0AAE1E343"/>
<protein>
    <submittedName>
        <fullName evidence="2">Uncharacterized protein</fullName>
    </submittedName>
</protein>